<proteinExistence type="predicted"/>
<keyword evidence="1" id="KW-0378">Hydrolase</keyword>
<dbReference type="AlphaFoldDB" id="A0A839E0P9"/>
<gene>
    <name evidence="1" type="ORF">FHX42_002606</name>
</gene>
<name>A0A839E0P9_9PSEU</name>
<dbReference type="Gene3D" id="3.75.10.10">
    <property type="entry name" value="L-arginine/glycine Amidinotransferase, Chain A"/>
    <property type="match status" value="1"/>
</dbReference>
<reference evidence="1 2" key="1">
    <citation type="submission" date="2020-07" db="EMBL/GenBank/DDBJ databases">
        <title>Sequencing the genomes of 1000 actinobacteria strains.</title>
        <authorList>
            <person name="Klenk H.-P."/>
        </authorList>
    </citation>
    <scope>NUCLEOTIDE SEQUENCE [LARGE SCALE GENOMIC DNA]</scope>
    <source>
        <strain evidence="1 2">DSM 45975</strain>
    </source>
</reference>
<evidence type="ECO:0000313" key="1">
    <source>
        <dbReference type="EMBL" id="MBA8825255.1"/>
    </source>
</evidence>
<sequence length="305" mass="34845">MSNPSQLKRPAFLLNAPFSYDTEVANNPWMVDLTQEDREPDPDRAMTQFMALYRFLAADSLVCVLPTPRTKGLQDLVFTANLGIVPEHLSDKNTVIVSNFTPESRRGETEVGVRFFESMGYHVYVPEHRFEGEADLKHLSGNVYIGGYGQRTEKKVYDWMEREFGMEVIRMRMTEPYLYHLDCSIFPLTTERTLVCTEAYRGGELRALEKRTEIIDVPKAVALPGLCNSVRLHNTIINASDILELRAGTDDYDRELAKNRTLEDVARRLGFDVALFNLDEYTKSGAMLSCLVMHLNRDSYAHDAR</sequence>
<evidence type="ECO:0000313" key="2">
    <source>
        <dbReference type="Proteomes" id="UP000569329"/>
    </source>
</evidence>
<dbReference type="EMBL" id="JACGWZ010000003">
    <property type="protein sequence ID" value="MBA8825255.1"/>
    <property type="molecule type" value="Genomic_DNA"/>
</dbReference>
<dbReference type="GO" id="GO:0016787">
    <property type="term" value="F:hydrolase activity"/>
    <property type="evidence" value="ECO:0007669"/>
    <property type="project" value="UniProtKB-KW"/>
</dbReference>
<dbReference type="Proteomes" id="UP000569329">
    <property type="component" value="Unassembled WGS sequence"/>
</dbReference>
<dbReference type="RefSeq" id="WP_328796083.1">
    <property type="nucleotide sequence ID" value="NZ_JACGWZ010000003.1"/>
</dbReference>
<accession>A0A839E0P9</accession>
<keyword evidence="2" id="KW-1185">Reference proteome</keyword>
<protein>
    <submittedName>
        <fullName evidence="1">N-dimethylarginine dimethylaminohydrolase</fullName>
    </submittedName>
</protein>
<comment type="caution">
    <text evidence="1">The sequence shown here is derived from an EMBL/GenBank/DDBJ whole genome shotgun (WGS) entry which is preliminary data.</text>
</comment>
<dbReference type="SUPFAM" id="SSF55909">
    <property type="entry name" value="Pentein"/>
    <property type="match status" value="1"/>
</dbReference>
<dbReference type="Pfam" id="PF19420">
    <property type="entry name" value="DDAH_eukar"/>
    <property type="match status" value="1"/>
</dbReference>
<organism evidence="1 2">
    <name type="scientific">Halosaccharopolyspora lacisalsi</name>
    <dbReference type="NCBI Taxonomy" id="1000566"/>
    <lineage>
        <taxon>Bacteria</taxon>
        <taxon>Bacillati</taxon>
        <taxon>Actinomycetota</taxon>
        <taxon>Actinomycetes</taxon>
        <taxon>Pseudonocardiales</taxon>
        <taxon>Pseudonocardiaceae</taxon>
        <taxon>Halosaccharopolyspora</taxon>
    </lineage>
</organism>